<dbReference type="InterPro" id="IPR050879">
    <property type="entry name" value="Acyltransferase_3"/>
</dbReference>
<evidence type="ECO:0000259" key="2">
    <source>
        <dbReference type="Pfam" id="PF01757"/>
    </source>
</evidence>
<dbReference type="RefSeq" id="WP_166519612.1">
    <property type="nucleotide sequence ID" value="NZ_JAAABJ010000519.1"/>
</dbReference>
<protein>
    <submittedName>
        <fullName evidence="3">Acyltransferase family protein</fullName>
    </submittedName>
</protein>
<sequence>MSNKIKSLQIIRCIAAILVAICHIWNDGWLADCFVEFGAKFGVDLFFVLSGFMMCLTVKFTVGNCYQNAVYFLKKRIIRIFPIYILFAIPLLIFNIKAEGLKSFYFYLGNLLLFPSFDNDADYHLVLGPGWTLVYEMLFYYVFSFFMLMMSSKDRLLGMNVIFLVFVVGIVNITGLQGDLLGWVNFSYIIGDSLLLNFALGIVCYYFFMYFRHKVKLNYKLSFLLLLLIAISILYLNAKITLPRVLIFGIPAFIVICIFSITTNPQVENKIYRRVIFIGDASYSIYLIHYYAAFFKPKILLLKNYFTMDFDVFLNIVDILLLGAAVLVGSLFYAWLERPLLNILSQKSLYKRMANINS</sequence>
<feature type="transmembrane region" description="Helical" evidence="1">
    <location>
        <begin position="78"/>
        <end position="96"/>
    </location>
</feature>
<dbReference type="GO" id="GO:0016020">
    <property type="term" value="C:membrane"/>
    <property type="evidence" value="ECO:0007669"/>
    <property type="project" value="TreeGrafter"/>
</dbReference>
<evidence type="ECO:0000313" key="3">
    <source>
        <dbReference type="EMBL" id="NAW51331.1"/>
    </source>
</evidence>
<reference evidence="3 4" key="1">
    <citation type="submission" date="2019-11" db="EMBL/GenBank/DDBJ databases">
        <title>Characterization of Elizabethkingia argenteiflava sp. nov., isolated from inner surface of Soybean Pods.</title>
        <authorList>
            <person name="Mo S."/>
        </authorList>
    </citation>
    <scope>NUCLEOTIDE SEQUENCE [LARGE SCALE GENOMIC DNA]</scope>
    <source>
        <strain evidence="3 4">YB22</strain>
    </source>
</reference>
<dbReference type="InterPro" id="IPR002656">
    <property type="entry name" value="Acyl_transf_3_dom"/>
</dbReference>
<dbReference type="PANTHER" id="PTHR23028">
    <property type="entry name" value="ACETYLTRANSFERASE"/>
    <property type="match status" value="1"/>
</dbReference>
<feature type="transmembrane region" description="Helical" evidence="1">
    <location>
        <begin position="188"/>
        <end position="209"/>
    </location>
</feature>
<dbReference type="GO" id="GO:0000271">
    <property type="term" value="P:polysaccharide biosynthetic process"/>
    <property type="evidence" value="ECO:0007669"/>
    <property type="project" value="TreeGrafter"/>
</dbReference>
<feature type="transmembrane region" description="Helical" evidence="1">
    <location>
        <begin position="7"/>
        <end position="26"/>
    </location>
</feature>
<keyword evidence="4" id="KW-1185">Reference proteome</keyword>
<evidence type="ECO:0000313" key="4">
    <source>
        <dbReference type="Proteomes" id="UP000553459"/>
    </source>
</evidence>
<feature type="transmembrane region" description="Helical" evidence="1">
    <location>
        <begin position="130"/>
        <end position="149"/>
    </location>
</feature>
<organism evidence="3 4">
    <name type="scientific">Elizabethkingia argenteiflava</name>
    <dbReference type="NCBI Taxonomy" id="2681556"/>
    <lineage>
        <taxon>Bacteria</taxon>
        <taxon>Pseudomonadati</taxon>
        <taxon>Bacteroidota</taxon>
        <taxon>Flavobacteriia</taxon>
        <taxon>Flavobacteriales</taxon>
        <taxon>Weeksellaceae</taxon>
        <taxon>Elizabethkingia</taxon>
    </lineage>
</organism>
<dbReference type="GO" id="GO:0016747">
    <property type="term" value="F:acyltransferase activity, transferring groups other than amino-acyl groups"/>
    <property type="evidence" value="ECO:0007669"/>
    <property type="project" value="InterPro"/>
</dbReference>
<feature type="domain" description="Acyltransferase 3" evidence="2">
    <location>
        <begin position="6"/>
        <end position="334"/>
    </location>
</feature>
<name>A0A845PWI6_9FLAO</name>
<keyword evidence="1" id="KW-0472">Membrane</keyword>
<feature type="transmembrane region" description="Helical" evidence="1">
    <location>
        <begin position="312"/>
        <end position="336"/>
    </location>
</feature>
<dbReference type="AlphaFoldDB" id="A0A845PWI6"/>
<dbReference type="Pfam" id="PF01757">
    <property type="entry name" value="Acyl_transf_3"/>
    <property type="match status" value="1"/>
</dbReference>
<evidence type="ECO:0000256" key="1">
    <source>
        <dbReference type="SAM" id="Phobius"/>
    </source>
</evidence>
<keyword evidence="1" id="KW-0812">Transmembrane</keyword>
<feature type="transmembrane region" description="Helical" evidence="1">
    <location>
        <begin position="275"/>
        <end position="292"/>
    </location>
</feature>
<gene>
    <name evidence="3" type="ORF">GNY06_08040</name>
</gene>
<feature type="transmembrane region" description="Helical" evidence="1">
    <location>
        <begin position="244"/>
        <end position="263"/>
    </location>
</feature>
<comment type="caution">
    <text evidence="3">The sequence shown here is derived from an EMBL/GenBank/DDBJ whole genome shotgun (WGS) entry which is preliminary data.</text>
</comment>
<keyword evidence="1" id="KW-1133">Transmembrane helix</keyword>
<dbReference type="EMBL" id="JAAABJ010000519">
    <property type="protein sequence ID" value="NAW51331.1"/>
    <property type="molecule type" value="Genomic_DNA"/>
</dbReference>
<dbReference type="Proteomes" id="UP000553459">
    <property type="component" value="Unassembled WGS sequence"/>
</dbReference>
<proteinExistence type="predicted"/>
<feature type="transmembrane region" description="Helical" evidence="1">
    <location>
        <begin position="156"/>
        <end position="176"/>
    </location>
</feature>
<keyword evidence="3" id="KW-0808">Transferase</keyword>
<keyword evidence="3" id="KW-0012">Acyltransferase</keyword>
<dbReference type="PANTHER" id="PTHR23028:SF131">
    <property type="entry name" value="BLR2367 PROTEIN"/>
    <property type="match status" value="1"/>
</dbReference>
<feature type="transmembrane region" description="Helical" evidence="1">
    <location>
        <begin position="46"/>
        <end position="66"/>
    </location>
</feature>
<feature type="transmembrane region" description="Helical" evidence="1">
    <location>
        <begin position="221"/>
        <end position="238"/>
    </location>
</feature>
<accession>A0A845PWI6</accession>